<dbReference type="FunFam" id="3.40.50.1820:FF:000028">
    <property type="entry name" value="S9 family peptidase"/>
    <property type="match status" value="1"/>
</dbReference>
<dbReference type="PANTHER" id="PTHR42776">
    <property type="entry name" value="SERINE PEPTIDASE S9 FAMILY MEMBER"/>
    <property type="match status" value="1"/>
</dbReference>
<sequence length="663" mass="74372">MPKAIAADDFAKLKVITGLDISPDGRTVVFSVKRADPKKRKYWSDLWWSRDSRPAVRITHGDCNDLQPLFSPDGGAVAFVTNRQDEKAFRFHLLPVDGGEARPVGPALKGEVAHFLFSPDGRYVYYSFRAADEPTQGPEGKPEAPAFREVDRILYRLDGEGWRPRDSFNLYRLDLRDERVKQLTDDRFENADFALAANGADLYYLSCHREDPDRDADYVDLFRLPAKGGKARKLATPAGPKWALVADPAGKRLAWFGHEHPEDPAGRSPRLYLHDLASGETSNLTGKLDLVGGRVIDDLNGICPSDRPRFSPNGSVLFNLSREGTTGVWEIKPGGKDKPRKVVDGLGAATFFRVHKRGLFYAWVTAVDPGEVYRRWRDHEPRRLSHLNTRVVGAWHLTEPERFSFPSGDGTLLQGWLLKPYGFDPKAKYPAILEVHGGPHVSYGEALMHEFHYLAGRGFVVLWCNPRGSTSYGEKFTRAIVNAWGTKDYEDVLALADYAAGLPYVDGRRIGITGGSYGGYMTNWVIGHTDRFAAAVTQRSVSNLLDFYGSSDTGYWFEKEFGGKRPWTDRDHYWKLSPIAYIGNAKTPTLVIHSEGDLRCPVSQGEQVFVALKTLGVPTKFLRFPEEFHGLSRGGRADRRVKRLQSIADWFDEHLQGRGAKRG</sequence>
<evidence type="ECO:0000256" key="4">
    <source>
        <dbReference type="ARBA" id="ARBA00022825"/>
    </source>
</evidence>
<protein>
    <recommendedName>
        <fullName evidence="5">Peptidase S9 prolyl oligopeptidase catalytic domain-containing protein</fullName>
    </recommendedName>
</protein>
<dbReference type="GO" id="GO:0004252">
    <property type="term" value="F:serine-type endopeptidase activity"/>
    <property type="evidence" value="ECO:0007669"/>
    <property type="project" value="TreeGrafter"/>
</dbReference>
<dbReference type="Proteomes" id="UP000177187">
    <property type="component" value="Unassembled WGS sequence"/>
</dbReference>
<evidence type="ECO:0000256" key="2">
    <source>
        <dbReference type="ARBA" id="ARBA00022670"/>
    </source>
</evidence>
<dbReference type="InterPro" id="IPR011042">
    <property type="entry name" value="6-blade_b-propeller_TolB-like"/>
</dbReference>
<dbReference type="Pfam" id="PF00326">
    <property type="entry name" value="Peptidase_S9"/>
    <property type="match status" value="1"/>
</dbReference>
<keyword evidence="4" id="KW-0720">Serine protease</keyword>
<dbReference type="GO" id="GO:0006508">
    <property type="term" value="P:proteolysis"/>
    <property type="evidence" value="ECO:0007669"/>
    <property type="project" value="UniProtKB-KW"/>
</dbReference>
<dbReference type="EMBL" id="MFAF01000012">
    <property type="protein sequence ID" value="OGD79381.1"/>
    <property type="molecule type" value="Genomic_DNA"/>
</dbReference>
<keyword evidence="2" id="KW-0645">Protease</keyword>
<dbReference type="SUPFAM" id="SSF82171">
    <property type="entry name" value="DPP6 N-terminal domain-like"/>
    <property type="match status" value="1"/>
</dbReference>
<dbReference type="Gene3D" id="2.120.10.30">
    <property type="entry name" value="TolB, C-terminal domain"/>
    <property type="match status" value="2"/>
</dbReference>
<dbReference type="InterPro" id="IPR001375">
    <property type="entry name" value="Peptidase_S9_cat"/>
</dbReference>
<dbReference type="InterPro" id="IPR029058">
    <property type="entry name" value="AB_hydrolase_fold"/>
</dbReference>
<name>A0A1F5FIF4_9BACT</name>
<dbReference type="SUPFAM" id="SSF53474">
    <property type="entry name" value="alpha/beta-Hydrolases"/>
    <property type="match status" value="1"/>
</dbReference>
<dbReference type="PANTHER" id="PTHR42776:SF27">
    <property type="entry name" value="DIPEPTIDYL PEPTIDASE FAMILY MEMBER 6"/>
    <property type="match status" value="1"/>
</dbReference>
<dbReference type="AlphaFoldDB" id="A0A1F5FIF4"/>
<gene>
    <name evidence="6" type="ORF">A2Y64_08935</name>
</gene>
<proteinExistence type="inferred from homology"/>
<accession>A0A1F5FIF4</accession>
<comment type="similarity">
    <text evidence="1">Belongs to the peptidase S9C family.</text>
</comment>
<evidence type="ECO:0000256" key="1">
    <source>
        <dbReference type="ARBA" id="ARBA00010040"/>
    </source>
</evidence>
<evidence type="ECO:0000259" key="5">
    <source>
        <dbReference type="Pfam" id="PF00326"/>
    </source>
</evidence>
<dbReference type="Gene3D" id="3.40.50.1820">
    <property type="entry name" value="alpha/beta hydrolase"/>
    <property type="match status" value="1"/>
</dbReference>
<dbReference type="Pfam" id="PF07676">
    <property type="entry name" value="PD40"/>
    <property type="match status" value="1"/>
</dbReference>
<evidence type="ECO:0000313" key="7">
    <source>
        <dbReference type="Proteomes" id="UP000177187"/>
    </source>
</evidence>
<comment type="caution">
    <text evidence="6">The sequence shown here is derived from an EMBL/GenBank/DDBJ whole genome shotgun (WGS) entry which is preliminary data.</text>
</comment>
<organism evidence="6 7">
    <name type="scientific">Candidatus Coatesbacteria bacterium RBG_13_66_14</name>
    <dbReference type="NCBI Taxonomy" id="1817816"/>
    <lineage>
        <taxon>Bacteria</taxon>
        <taxon>Candidatus Coatesiibacteriota</taxon>
    </lineage>
</organism>
<evidence type="ECO:0000256" key="3">
    <source>
        <dbReference type="ARBA" id="ARBA00022801"/>
    </source>
</evidence>
<dbReference type="InterPro" id="IPR011659">
    <property type="entry name" value="WD40"/>
</dbReference>
<dbReference type="STRING" id="1817816.A2Y64_08935"/>
<feature type="domain" description="Peptidase S9 prolyl oligopeptidase catalytic" evidence="5">
    <location>
        <begin position="447"/>
        <end position="657"/>
    </location>
</feature>
<keyword evidence="3" id="KW-0378">Hydrolase</keyword>
<reference evidence="6 7" key="1">
    <citation type="journal article" date="2016" name="Nat. Commun.">
        <title>Thousands of microbial genomes shed light on interconnected biogeochemical processes in an aquifer system.</title>
        <authorList>
            <person name="Anantharaman K."/>
            <person name="Brown C.T."/>
            <person name="Hug L.A."/>
            <person name="Sharon I."/>
            <person name="Castelle C.J."/>
            <person name="Probst A.J."/>
            <person name="Thomas B.C."/>
            <person name="Singh A."/>
            <person name="Wilkins M.J."/>
            <person name="Karaoz U."/>
            <person name="Brodie E.L."/>
            <person name="Williams K.H."/>
            <person name="Hubbard S.S."/>
            <person name="Banfield J.F."/>
        </authorList>
    </citation>
    <scope>NUCLEOTIDE SEQUENCE [LARGE SCALE GENOMIC DNA]</scope>
</reference>
<evidence type="ECO:0000313" key="6">
    <source>
        <dbReference type="EMBL" id="OGD79381.1"/>
    </source>
</evidence>